<dbReference type="AlphaFoldDB" id="A0A1I6Z3D4"/>
<evidence type="ECO:0000313" key="1">
    <source>
        <dbReference type="EMBL" id="SFT57226.1"/>
    </source>
</evidence>
<gene>
    <name evidence="1" type="ORF">SAMN05192563_1002126</name>
</gene>
<dbReference type="Pfam" id="PF03500">
    <property type="entry name" value="Cellsynth_D"/>
    <property type="match status" value="1"/>
</dbReference>
<dbReference type="GO" id="GO:0030244">
    <property type="term" value="P:cellulose biosynthetic process"/>
    <property type="evidence" value="ECO:0007669"/>
    <property type="project" value="InterPro"/>
</dbReference>
<dbReference type="Gene3D" id="3.30.70.2590">
    <property type="match status" value="1"/>
</dbReference>
<dbReference type="EMBL" id="FPBH01000002">
    <property type="protein sequence ID" value="SFT57226.1"/>
    <property type="molecule type" value="Genomic_DNA"/>
</dbReference>
<protein>
    <submittedName>
        <fullName evidence="1">Cellulose synthase subunit D</fullName>
    </submittedName>
</protein>
<reference evidence="1 2" key="1">
    <citation type="submission" date="2016-10" db="EMBL/GenBank/DDBJ databases">
        <authorList>
            <person name="de Groot N.N."/>
        </authorList>
    </citation>
    <scope>NUCLEOTIDE SEQUENCE [LARGE SCALE GENOMIC DNA]</scope>
    <source>
        <strain evidence="1 2">LMG 27731</strain>
    </source>
</reference>
<evidence type="ECO:0000313" key="2">
    <source>
        <dbReference type="Proteomes" id="UP000198844"/>
    </source>
</evidence>
<dbReference type="InterPro" id="IPR038470">
    <property type="entry name" value="Cellsynth_D_sf"/>
</dbReference>
<accession>A0A1I6Z3D4</accession>
<dbReference type="InterPro" id="IPR022798">
    <property type="entry name" value="BcsD_bac"/>
</dbReference>
<sequence>MADKHLQQSFARIKQTNVKWLKVNVLSRLLRSVADRADELGKSNLRRVQRAPSRNTFSYSAVGTRFVRGLSSGYFPENMVQILDYLLERQISPQWRGMLTALATEFEAQIGRDELRQLMYRVGCRFAAAHQLPACGSTAELAQALNLYWHDMDWGYVELSDEADALRIVHYCAPLQAFGSAALAWTPAFLEGVYQTWLSALGAQGLSVAQTSAYGTDTSIEFRLGRHSV</sequence>
<name>A0A1I6Z3D4_9BURK</name>
<organism evidence="1 2">
    <name type="scientific">Paraburkholderia aspalathi</name>
    <dbReference type="NCBI Taxonomy" id="1324617"/>
    <lineage>
        <taxon>Bacteria</taxon>
        <taxon>Pseudomonadati</taxon>
        <taxon>Pseudomonadota</taxon>
        <taxon>Betaproteobacteria</taxon>
        <taxon>Burkholderiales</taxon>
        <taxon>Burkholderiaceae</taxon>
        <taxon>Paraburkholderia</taxon>
    </lineage>
</organism>
<proteinExistence type="predicted"/>
<dbReference type="Proteomes" id="UP000198844">
    <property type="component" value="Unassembled WGS sequence"/>
</dbReference>